<name>A0A4S8J5G6_MUSBA</name>
<feature type="compositionally biased region" description="Polar residues" evidence="2">
    <location>
        <begin position="229"/>
        <end position="251"/>
    </location>
</feature>
<dbReference type="PANTHER" id="PTHR12300:SF117">
    <property type="entry name" value="LP05237P-RELATED"/>
    <property type="match status" value="1"/>
</dbReference>
<evidence type="ECO:0000256" key="2">
    <source>
        <dbReference type="SAM" id="MobiDB-lite"/>
    </source>
</evidence>
<comment type="similarity">
    <text evidence="1">Belongs to the DP1 family.</text>
</comment>
<evidence type="ECO:0000313" key="3">
    <source>
        <dbReference type="EMBL" id="THU56728.1"/>
    </source>
</evidence>
<evidence type="ECO:0000256" key="1">
    <source>
        <dbReference type="RuleBase" id="RU362006"/>
    </source>
</evidence>
<dbReference type="Proteomes" id="UP000317650">
    <property type="component" value="Chromosome 11"/>
</dbReference>
<evidence type="ECO:0000313" key="4">
    <source>
        <dbReference type="Proteomes" id="UP000317650"/>
    </source>
</evidence>
<dbReference type="InterPro" id="IPR004345">
    <property type="entry name" value="TB2_DP1_HVA22"/>
</dbReference>
<dbReference type="EMBL" id="PYDT01000007">
    <property type="protein sequence ID" value="THU56728.1"/>
    <property type="molecule type" value="Genomic_DNA"/>
</dbReference>
<dbReference type="PANTHER" id="PTHR12300">
    <property type="entry name" value="HVA22-LIKE PROTEINS"/>
    <property type="match status" value="1"/>
</dbReference>
<reference evidence="3 4" key="1">
    <citation type="journal article" date="2019" name="Nat. Plants">
        <title>Genome sequencing of Musa balbisiana reveals subgenome evolution and function divergence in polyploid bananas.</title>
        <authorList>
            <person name="Yao X."/>
        </authorList>
    </citation>
    <scope>NUCLEOTIDE SEQUENCE [LARGE SCALE GENOMIC DNA]</scope>
    <source>
        <strain evidence="4">cv. DH-PKW</strain>
        <tissue evidence="3">Leaves</tissue>
    </source>
</reference>
<feature type="region of interest" description="Disordered" evidence="2">
    <location>
        <begin position="226"/>
        <end position="343"/>
    </location>
</feature>
<organism evidence="3 4">
    <name type="scientific">Musa balbisiana</name>
    <name type="common">Banana</name>
    <dbReference type="NCBI Taxonomy" id="52838"/>
    <lineage>
        <taxon>Eukaryota</taxon>
        <taxon>Viridiplantae</taxon>
        <taxon>Streptophyta</taxon>
        <taxon>Embryophyta</taxon>
        <taxon>Tracheophyta</taxon>
        <taxon>Spermatophyta</taxon>
        <taxon>Magnoliopsida</taxon>
        <taxon>Liliopsida</taxon>
        <taxon>Zingiberales</taxon>
        <taxon>Musaceae</taxon>
        <taxon>Musa</taxon>
    </lineage>
</organism>
<dbReference type="Pfam" id="PF03134">
    <property type="entry name" value="TB2_DP1_HVA22"/>
    <property type="match status" value="1"/>
</dbReference>
<dbReference type="GO" id="GO:0016020">
    <property type="term" value="C:membrane"/>
    <property type="evidence" value="ECO:0007669"/>
    <property type="project" value="UniProtKB-SubCell"/>
</dbReference>
<accession>A0A4S8J5G6</accession>
<comment type="caution">
    <text evidence="3">The sequence shown here is derived from an EMBL/GenBank/DDBJ whole genome shotgun (WGS) entry which is preliminary data.</text>
</comment>
<dbReference type="AlphaFoldDB" id="A0A4S8J5G6"/>
<keyword evidence="4" id="KW-1185">Reference proteome</keyword>
<feature type="compositionally biased region" description="Low complexity" evidence="2">
    <location>
        <begin position="285"/>
        <end position="302"/>
    </location>
</feature>
<proteinExistence type="inferred from homology"/>
<comment type="subcellular location">
    <subcellularLocation>
        <location evidence="1">Membrane</location>
        <topology evidence="1">Multi-pass membrane protein</topology>
    </subcellularLocation>
</comment>
<sequence length="365" mass="40532">MEAALPPPKCIDDDDDAKVNDFEVSEKKSLPVRSIHPFGSSIWSGAIRDVTLSRFRANLRSWDLLKGGEGIVVSGVKMIGSFITSSLALILGYAYPAYECFKTVELNKPDIEQLLFWCQYWILVAALTVFERVGDSFISWLPMYGEAKLAFFVYLWYPKTKGTTYVYETFFRPYVAKHENDIDRNLLELRTRAGDIVVLNLQKVASYGQTRIFEILQYVASQSASQSSRTRPVQQQAPQQIGRTTSTGTSREPTEQLKQPKIVPSSPTRRQLQEPLKAGVPPPQSAAQLPSSSGLPSQPNPGTSNLQPPTGKREGLQVGAANVMDKEKPEDDPNCPVQETPIEEAIRVTRSRLRKRAATSGPSAP</sequence>
<gene>
    <name evidence="3" type="ORF">C4D60_Mb11t20260</name>
</gene>
<protein>
    <recommendedName>
        <fullName evidence="1">HVA22-like protein</fullName>
    </recommendedName>
</protein>